<dbReference type="GO" id="GO:0035242">
    <property type="term" value="F:protein-arginine omega-N asymmetric methyltransferase activity"/>
    <property type="evidence" value="ECO:0007669"/>
    <property type="project" value="UniProtKB-EC"/>
</dbReference>
<keyword evidence="2" id="KW-0949">S-adenosyl-L-methionine</keyword>
<dbReference type="EC" id="2.1.1.319" evidence="1"/>
<organism evidence="5 6">
    <name type="scientific">Oncorhynchus mykiss</name>
    <name type="common">Rainbow trout</name>
    <name type="synonym">Salmo gairdneri</name>
    <dbReference type="NCBI Taxonomy" id="8022"/>
    <lineage>
        <taxon>Eukaryota</taxon>
        <taxon>Metazoa</taxon>
        <taxon>Chordata</taxon>
        <taxon>Craniata</taxon>
        <taxon>Vertebrata</taxon>
        <taxon>Euteleostomi</taxon>
        <taxon>Actinopterygii</taxon>
        <taxon>Neopterygii</taxon>
        <taxon>Teleostei</taxon>
        <taxon>Protacanthopterygii</taxon>
        <taxon>Salmoniformes</taxon>
        <taxon>Salmonidae</taxon>
        <taxon>Salmoninae</taxon>
        <taxon>Oncorhynchus</taxon>
    </lineage>
</organism>
<dbReference type="GO" id="GO:0042054">
    <property type="term" value="F:histone methyltransferase activity"/>
    <property type="evidence" value="ECO:0007669"/>
    <property type="project" value="TreeGrafter"/>
</dbReference>
<dbReference type="InterPro" id="IPR029063">
    <property type="entry name" value="SAM-dependent_MTases_sf"/>
</dbReference>
<proteinExistence type="predicted"/>
<evidence type="ECO:0000313" key="6">
    <source>
        <dbReference type="Proteomes" id="UP000694395"/>
    </source>
</evidence>
<dbReference type="Ensembl" id="ENSOMYT00000041841.2">
    <property type="protein sequence ID" value="ENSOMYP00000038305.1"/>
    <property type="gene ID" value="ENSOMYG00000017747.2"/>
</dbReference>
<name>A0A8C7QKX1_ONCMY</name>
<evidence type="ECO:0000313" key="5">
    <source>
        <dbReference type="Ensembl" id="ENSOMYP00000038305.1"/>
    </source>
</evidence>
<sequence>MIFLHAAFDIYSDITIHEEMIADTVQTNTYRTGVLRNGSSFQRKVVLDVGEGTGSEGSSIADGYSGEAQLALAVSVSGLH</sequence>
<evidence type="ECO:0000256" key="3">
    <source>
        <dbReference type="ARBA" id="ARBA00040406"/>
    </source>
</evidence>
<dbReference type="PANTHER" id="PTHR11006">
    <property type="entry name" value="PROTEIN ARGININE N-METHYLTRANSFERASE"/>
    <property type="match status" value="1"/>
</dbReference>
<evidence type="ECO:0000256" key="2">
    <source>
        <dbReference type="ARBA" id="ARBA00022691"/>
    </source>
</evidence>
<dbReference type="InterPro" id="IPR025799">
    <property type="entry name" value="Arg_MeTrfase"/>
</dbReference>
<evidence type="ECO:0000256" key="1">
    <source>
        <dbReference type="ARBA" id="ARBA00011925"/>
    </source>
</evidence>
<dbReference type="AlphaFoldDB" id="A0A8C7QKX1"/>
<accession>A0A8C7QKX1</accession>
<dbReference type="Proteomes" id="UP000694395">
    <property type="component" value="Chromosome 15"/>
</dbReference>
<reference evidence="5" key="3">
    <citation type="submission" date="2025-09" db="UniProtKB">
        <authorList>
            <consortium name="Ensembl"/>
        </authorList>
    </citation>
    <scope>IDENTIFICATION</scope>
</reference>
<evidence type="ECO:0000256" key="4">
    <source>
        <dbReference type="ARBA" id="ARBA00042685"/>
    </source>
</evidence>
<protein>
    <recommendedName>
        <fullName evidence="3">Protein arginine N-methyltransferase 6</fullName>
        <ecNumber evidence="1">2.1.1.319</ecNumber>
    </recommendedName>
    <alternativeName>
        <fullName evidence="4">Histone-arginine N-methyltransferase PRMT6</fullName>
    </alternativeName>
</protein>
<dbReference type="Gene3D" id="3.40.50.150">
    <property type="entry name" value="Vaccinia Virus protein VP39"/>
    <property type="match status" value="1"/>
</dbReference>
<dbReference type="SUPFAM" id="SSF53335">
    <property type="entry name" value="S-adenosyl-L-methionine-dependent methyltransferases"/>
    <property type="match status" value="1"/>
</dbReference>
<dbReference type="PANTHER" id="PTHR11006:SF73">
    <property type="entry name" value="PROTEIN ARGININE N-METHYLTRANSFERASE 6"/>
    <property type="match status" value="1"/>
</dbReference>
<reference evidence="5" key="1">
    <citation type="submission" date="2020-07" db="EMBL/GenBank/DDBJ databases">
        <title>A long reads based de novo assembly of the rainbow trout Arlee double haploid line genome.</title>
        <authorList>
            <person name="Gao G."/>
            <person name="Palti Y."/>
        </authorList>
    </citation>
    <scope>NUCLEOTIDE SEQUENCE [LARGE SCALE GENOMIC DNA]</scope>
</reference>
<reference evidence="5" key="2">
    <citation type="submission" date="2025-08" db="UniProtKB">
        <authorList>
            <consortium name="Ensembl"/>
        </authorList>
    </citation>
    <scope>IDENTIFICATION</scope>
</reference>
<keyword evidence="6" id="KW-1185">Reference proteome</keyword>